<feature type="domain" description="Carbohydrate kinase PfkB" evidence="6">
    <location>
        <begin position="11"/>
        <end position="302"/>
    </location>
</feature>
<protein>
    <submittedName>
        <fullName evidence="7">Carbohydrate kinase</fullName>
        <ecNumber evidence="7">2.7.1.-</ecNumber>
    </submittedName>
</protein>
<dbReference type="InterPro" id="IPR029056">
    <property type="entry name" value="Ribokinase-like"/>
</dbReference>
<dbReference type="EMBL" id="JBHUOP010000004">
    <property type="protein sequence ID" value="MFD2840869.1"/>
    <property type="molecule type" value="Genomic_DNA"/>
</dbReference>
<evidence type="ECO:0000313" key="8">
    <source>
        <dbReference type="Proteomes" id="UP001597391"/>
    </source>
</evidence>
<proteinExistence type="inferred from homology"/>
<dbReference type="GO" id="GO:0016301">
    <property type="term" value="F:kinase activity"/>
    <property type="evidence" value="ECO:0007669"/>
    <property type="project" value="UniProtKB-KW"/>
</dbReference>
<dbReference type="PROSITE" id="PS00584">
    <property type="entry name" value="PFKB_KINASES_2"/>
    <property type="match status" value="1"/>
</dbReference>
<organism evidence="7 8">
    <name type="scientific">Populibacterium corticicola</name>
    <dbReference type="NCBI Taxonomy" id="1812826"/>
    <lineage>
        <taxon>Bacteria</taxon>
        <taxon>Bacillati</taxon>
        <taxon>Actinomycetota</taxon>
        <taxon>Actinomycetes</taxon>
        <taxon>Micrococcales</taxon>
        <taxon>Jonesiaceae</taxon>
        <taxon>Populibacterium</taxon>
    </lineage>
</organism>
<keyword evidence="5" id="KW-0067">ATP-binding</keyword>
<dbReference type="PROSITE" id="PS00583">
    <property type="entry name" value="PFKB_KINASES_1"/>
    <property type="match status" value="1"/>
</dbReference>
<dbReference type="CDD" id="cd01167">
    <property type="entry name" value="bac_FRK"/>
    <property type="match status" value="1"/>
</dbReference>
<evidence type="ECO:0000256" key="2">
    <source>
        <dbReference type="ARBA" id="ARBA00022679"/>
    </source>
</evidence>
<keyword evidence="4 7" id="KW-0418">Kinase</keyword>
<dbReference type="Gene3D" id="3.40.1190.20">
    <property type="match status" value="1"/>
</dbReference>
<comment type="caution">
    <text evidence="7">The sequence shown here is derived from an EMBL/GenBank/DDBJ whole genome shotgun (WGS) entry which is preliminary data.</text>
</comment>
<dbReference type="InterPro" id="IPR050306">
    <property type="entry name" value="PfkB_Carbo_kinase"/>
</dbReference>
<evidence type="ECO:0000313" key="7">
    <source>
        <dbReference type="EMBL" id="MFD2840869.1"/>
    </source>
</evidence>
<name>A0ABW5XHI6_9MICO</name>
<dbReference type="Pfam" id="PF00294">
    <property type="entry name" value="PfkB"/>
    <property type="match status" value="1"/>
</dbReference>
<dbReference type="PANTHER" id="PTHR43085:SF1">
    <property type="entry name" value="PSEUDOURIDINE KINASE-RELATED"/>
    <property type="match status" value="1"/>
</dbReference>
<evidence type="ECO:0000256" key="5">
    <source>
        <dbReference type="ARBA" id="ARBA00022840"/>
    </source>
</evidence>
<evidence type="ECO:0000256" key="4">
    <source>
        <dbReference type="ARBA" id="ARBA00022777"/>
    </source>
</evidence>
<dbReference type="InterPro" id="IPR011611">
    <property type="entry name" value="PfkB_dom"/>
</dbReference>
<reference evidence="8" key="1">
    <citation type="journal article" date="2019" name="Int. J. Syst. Evol. Microbiol.">
        <title>The Global Catalogue of Microorganisms (GCM) 10K type strain sequencing project: providing services to taxonomists for standard genome sequencing and annotation.</title>
        <authorList>
            <consortium name="The Broad Institute Genomics Platform"/>
            <consortium name="The Broad Institute Genome Sequencing Center for Infectious Disease"/>
            <person name="Wu L."/>
            <person name="Ma J."/>
        </authorList>
    </citation>
    <scope>NUCLEOTIDE SEQUENCE [LARGE SCALE GENOMIC DNA]</scope>
    <source>
        <strain evidence="8">KCTC 33576</strain>
    </source>
</reference>
<sequence>MNSAPRVTAYIVGEALIDAVQTQSGDAEEFPGGSPANVALTLGRLGHDVALHTWLGQDARGTAIVDWLAQSHVALTAGSQDARKTPVAEAHIQEDGSARYVFDLEWDLHGVDEAWRNADVVHTGSIGAVLEPGGSKVRKLLSSAKPSATITYDPNARPMLMGSPEYARSIVESYVELADVVKVSDEDLEWLYPGQDIYEVAREWQSRGPALVVVTRGGSGAIGYAECGAVEISAPRVTVADTVGAGDSFMGALIHGLAQHDCLGKDGRDRLHSLDRSTLETVLNQCARVAAVTVSRPGANPPWLAEI</sequence>
<keyword evidence="3" id="KW-0547">Nucleotide-binding</keyword>
<comment type="similarity">
    <text evidence="1">Belongs to the carbohydrate kinase PfkB family.</text>
</comment>
<gene>
    <name evidence="7" type="ORF">ACFSYH_09840</name>
</gene>
<dbReference type="RefSeq" id="WP_377466799.1">
    <property type="nucleotide sequence ID" value="NZ_JBHUOP010000004.1"/>
</dbReference>
<evidence type="ECO:0000259" key="6">
    <source>
        <dbReference type="Pfam" id="PF00294"/>
    </source>
</evidence>
<dbReference type="InterPro" id="IPR002173">
    <property type="entry name" value="Carboh/pur_kinase_PfkB_CS"/>
</dbReference>
<evidence type="ECO:0000256" key="3">
    <source>
        <dbReference type="ARBA" id="ARBA00022741"/>
    </source>
</evidence>
<dbReference type="EC" id="2.7.1.-" evidence="7"/>
<dbReference type="PANTHER" id="PTHR43085">
    <property type="entry name" value="HEXOKINASE FAMILY MEMBER"/>
    <property type="match status" value="1"/>
</dbReference>
<evidence type="ECO:0000256" key="1">
    <source>
        <dbReference type="ARBA" id="ARBA00010688"/>
    </source>
</evidence>
<keyword evidence="8" id="KW-1185">Reference proteome</keyword>
<accession>A0ABW5XHI6</accession>
<keyword evidence="2 7" id="KW-0808">Transferase</keyword>
<dbReference type="Proteomes" id="UP001597391">
    <property type="component" value="Unassembled WGS sequence"/>
</dbReference>
<dbReference type="SUPFAM" id="SSF53613">
    <property type="entry name" value="Ribokinase-like"/>
    <property type="match status" value="1"/>
</dbReference>